<dbReference type="AlphaFoldDB" id="A0A2S5CWL8"/>
<organism evidence="1 2">
    <name type="scientific">Lysinibacillus sphaericus</name>
    <name type="common">Bacillus sphaericus</name>
    <dbReference type="NCBI Taxonomy" id="1421"/>
    <lineage>
        <taxon>Bacteria</taxon>
        <taxon>Bacillati</taxon>
        <taxon>Bacillota</taxon>
        <taxon>Bacilli</taxon>
        <taxon>Bacillales</taxon>
        <taxon>Bacillaceae</taxon>
        <taxon>Lysinibacillus</taxon>
    </lineage>
</organism>
<keyword evidence="2" id="KW-1185">Reference proteome</keyword>
<accession>A0A2S5CWL8</accession>
<evidence type="ECO:0000313" key="1">
    <source>
        <dbReference type="EMBL" id="POZ55148.1"/>
    </source>
</evidence>
<dbReference type="Proteomes" id="UP000237319">
    <property type="component" value="Unassembled WGS sequence"/>
</dbReference>
<gene>
    <name evidence="1" type="ORF">LYSIN_03445</name>
</gene>
<sequence>MINIFKKGLLMFGVAAFILPFSSPTVQARGTTIPVTQET</sequence>
<protein>
    <submittedName>
        <fullName evidence="1">Uncharacterized protein</fullName>
    </submittedName>
</protein>
<proteinExistence type="predicted"/>
<comment type="caution">
    <text evidence="1">The sequence shown here is derived from an EMBL/GenBank/DDBJ whole genome shotgun (WGS) entry which is preliminary data.</text>
</comment>
<reference evidence="1 2" key="1">
    <citation type="submission" date="2017-11" db="EMBL/GenBank/DDBJ databases">
        <title>Genome sequence of Lysinibacillus sphaericus, a lignin-degrading bacteria isolated from municipal solid waste soil.</title>
        <authorList>
            <person name="Persinoti G.F."/>
            <person name="Paixao D.A."/>
            <person name="Bugg T.D."/>
            <person name="Squina F.M."/>
        </authorList>
    </citation>
    <scope>NUCLEOTIDE SEQUENCE [LARGE SCALE GENOMIC DNA]</scope>
    <source>
        <strain evidence="1 2">A1</strain>
    </source>
</reference>
<evidence type="ECO:0000313" key="2">
    <source>
        <dbReference type="Proteomes" id="UP000237319"/>
    </source>
</evidence>
<name>A0A2S5CWL8_LYSSH</name>
<dbReference type="EMBL" id="PGLV01000002">
    <property type="protein sequence ID" value="POZ55148.1"/>
    <property type="molecule type" value="Genomic_DNA"/>
</dbReference>